<dbReference type="InterPro" id="IPR018062">
    <property type="entry name" value="HTH_AraC-typ_CS"/>
</dbReference>
<dbReference type="NCBIfam" id="NF007243">
    <property type="entry name" value="PRK09685.1"/>
    <property type="match status" value="1"/>
</dbReference>
<dbReference type="InterPro" id="IPR035418">
    <property type="entry name" value="AraC-bd_2"/>
</dbReference>
<dbReference type="Pfam" id="PF14525">
    <property type="entry name" value="AraC_binding_2"/>
    <property type="match status" value="1"/>
</dbReference>
<dbReference type="EMBL" id="WUTS01000001">
    <property type="protein sequence ID" value="NAW14246.1"/>
    <property type="molecule type" value="Genomic_DNA"/>
</dbReference>
<organism evidence="5 6">
    <name type="scientific">Halomonas icarae</name>
    <dbReference type="NCBI Taxonomy" id="2691040"/>
    <lineage>
        <taxon>Bacteria</taxon>
        <taxon>Pseudomonadati</taxon>
        <taxon>Pseudomonadota</taxon>
        <taxon>Gammaproteobacteria</taxon>
        <taxon>Oceanospirillales</taxon>
        <taxon>Halomonadaceae</taxon>
        <taxon>Halomonas</taxon>
    </lineage>
</organism>
<sequence length="313" mass="35533">MASLSPVQPVFSHWLTSLRQVCGNFDAQPPSGMPFFGDVKCLTSVGLEVAEITTNAKHITRRRLNADNEDDRHCFLILQRRGRAEIYQNGRSTSLNAGEMALVDSVQECEILPYGLIDHASFHLPRQDVLKRLDKREVPFGKLRIAGPSGDILQMMMSRILSLGPGEVDKSEGEALCAAMIALLRAQDWGQTHPEEDMNTAEHLYRSAKLLIDQQLQDTDLSPNKVAIRLNISVRQLYRVFETQAETVARYIQRRRLERSAEALTCSAQAHRSITDIAFEWGFTDSAHFSRAFKKAFGQSPRDYRHHYYRDKS</sequence>
<evidence type="ECO:0000256" key="1">
    <source>
        <dbReference type="ARBA" id="ARBA00023015"/>
    </source>
</evidence>
<evidence type="ECO:0000313" key="6">
    <source>
        <dbReference type="Proteomes" id="UP000448235"/>
    </source>
</evidence>
<dbReference type="PRINTS" id="PR00032">
    <property type="entry name" value="HTHARAC"/>
</dbReference>
<feature type="domain" description="HTH araC/xylS-type" evidence="4">
    <location>
        <begin position="206"/>
        <end position="307"/>
    </location>
</feature>
<evidence type="ECO:0000256" key="3">
    <source>
        <dbReference type="ARBA" id="ARBA00023163"/>
    </source>
</evidence>
<dbReference type="SMART" id="SM00342">
    <property type="entry name" value="HTH_ARAC"/>
    <property type="match status" value="1"/>
</dbReference>
<gene>
    <name evidence="5" type="primary">feaR</name>
    <name evidence="5" type="ORF">GRB80_15540</name>
</gene>
<accession>A0A7X4W1M6</accession>
<dbReference type="Gene3D" id="1.10.10.60">
    <property type="entry name" value="Homeodomain-like"/>
    <property type="match status" value="1"/>
</dbReference>
<dbReference type="PANTHER" id="PTHR46796:SF6">
    <property type="entry name" value="ARAC SUBFAMILY"/>
    <property type="match status" value="1"/>
</dbReference>
<reference evidence="5 6" key="1">
    <citation type="submission" date="2019-12" db="EMBL/GenBank/DDBJ databases">
        <title>Draft genome sequencing of Halomonas icarensis D1-1.</title>
        <authorList>
            <person name="Pandiyan K."/>
            <person name="Kushwaha P."/>
            <person name="Gowdham M."/>
            <person name="Chakdar H."/>
            <person name="Singh A."/>
            <person name="Kumar M."/>
            <person name="Saxena A.K."/>
        </authorList>
    </citation>
    <scope>NUCLEOTIDE SEQUENCE [LARGE SCALE GENOMIC DNA]</scope>
    <source>
        <strain evidence="5 6">D1-1</strain>
    </source>
</reference>
<comment type="caution">
    <text evidence="5">The sequence shown here is derived from an EMBL/GenBank/DDBJ whole genome shotgun (WGS) entry which is preliminary data.</text>
</comment>
<keyword evidence="6" id="KW-1185">Reference proteome</keyword>
<dbReference type="InterPro" id="IPR050204">
    <property type="entry name" value="AraC_XylS_family_regulators"/>
</dbReference>
<evidence type="ECO:0000259" key="4">
    <source>
        <dbReference type="PROSITE" id="PS01124"/>
    </source>
</evidence>
<dbReference type="PROSITE" id="PS01124">
    <property type="entry name" value="HTH_ARAC_FAMILY_2"/>
    <property type="match status" value="1"/>
</dbReference>
<keyword evidence="1" id="KW-0805">Transcription regulation</keyword>
<keyword evidence="3" id="KW-0804">Transcription</keyword>
<dbReference type="Proteomes" id="UP000448235">
    <property type="component" value="Unassembled WGS sequence"/>
</dbReference>
<protein>
    <submittedName>
        <fullName evidence="5">Transcriptional regulator FeaR</fullName>
    </submittedName>
</protein>
<name>A0A7X4W1M6_9GAMM</name>
<dbReference type="RefSeq" id="WP_161424142.1">
    <property type="nucleotide sequence ID" value="NZ_JARWMY010000021.1"/>
</dbReference>
<dbReference type="GO" id="GO:0043565">
    <property type="term" value="F:sequence-specific DNA binding"/>
    <property type="evidence" value="ECO:0007669"/>
    <property type="project" value="InterPro"/>
</dbReference>
<dbReference type="PROSITE" id="PS00041">
    <property type="entry name" value="HTH_ARAC_FAMILY_1"/>
    <property type="match status" value="1"/>
</dbReference>
<dbReference type="Pfam" id="PF12833">
    <property type="entry name" value="HTH_18"/>
    <property type="match status" value="1"/>
</dbReference>
<dbReference type="InterPro" id="IPR009057">
    <property type="entry name" value="Homeodomain-like_sf"/>
</dbReference>
<dbReference type="GO" id="GO:0003700">
    <property type="term" value="F:DNA-binding transcription factor activity"/>
    <property type="evidence" value="ECO:0007669"/>
    <property type="project" value="InterPro"/>
</dbReference>
<dbReference type="InterPro" id="IPR020449">
    <property type="entry name" value="Tscrpt_reg_AraC-type_HTH"/>
</dbReference>
<proteinExistence type="predicted"/>
<dbReference type="PANTHER" id="PTHR46796">
    <property type="entry name" value="HTH-TYPE TRANSCRIPTIONAL ACTIVATOR RHAS-RELATED"/>
    <property type="match status" value="1"/>
</dbReference>
<evidence type="ECO:0000256" key="2">
    <source>
        <dbReference type="ARBA" id="ARBA00023125"/>
    </source>
</evidence>
<dbReference type="InterPro" id="IPR018060">
    <property type="entry name" value="HTH_AraC"/>
</dbReference>
<dbReference type="SUPFAM" id="SSF46689">
    <property type="entry name" value="Homeodomain-like"/>
    <property type="match status" value="1"/>
</dbReference>
<dbReference type="AlphaFoldDB" id="A0A7X4W1M6"/>
<evidence type="ECO:0000313" key="5">
    <source>
        <dbReference type="EMBL" id="NAW14246.1"/>
    </source>
</evidence>
<keyword evidence="2" id="KW-0238">DNA-binding</keyword>